<feature type="region of interest" description="Disordered" evidence="1">
    <location>
        <begin position="293"/>
        <end position="316"/>
    </location>
</feature>
<evidence type="ECO:0000313" key="2">
    <source>
        <dbReference type="EMBL" id="OLP85777.1"/>
    </source>
</evidence>
<gene>
    <name evidence="2" type="ORF">AK812_SmicGene33188</name>
</gene>
<dbReference type="Proteomes" id="UP000186817">
    <property type="component" value="Unassembled WGS sequence"/>
</dbReference>
<dbReference type="EMBL" id="LSRX01000957">
    <property type="protein sequence ID" value="OLP85777.1"/>
    <property type="molecule type" value="Genomic_DNA"/>
</dbReference>
<dbReference type="AlphaFoldDB" id="A0A1Q9CSA4"/>
<protein>
    <submittedName>
        <fullName evidence="2">Uncharacterized protein</fullName>
    </submittedName>
</protein>
<sequence length="834" mass="96142">MREGRHLQRPGAGFRHDGQTSEQVPQTLSAWLEHKKVRLHAKKFRSSGPAKVLRRIAKHVNDENLQKVTSHLAYYLISLPLEDTLEEYEPGQSVVLLLIRNLEQLKSKDLETLCPWLTGLLDTISAYAPMIMPDEELRAALLFAMPKHLSGKKVQLQLDKAIKNWKVDLAGSEHESKVAKLEEELSSTECRPRKIFRNALAALAPPERVVAGEEKPPSPDTRGLQHRIRRLALRCMSLLDPLDPRIKPLLQHLRFLTDKVPEFKEQVSGFKQWQRLRLKVAEFSPCNTALPFAASDTGRAPKRPRTPGRQPGGLSRRRKLFRQSVLRPKCAFGTQEVTRLLRGHALPDLMLAYPLFRETIRQCREQCPKEFNEDPEGTTILRFEEVLRQLPDGEDTRKLRRFVRGTFADLSGCKHFSFWRIFEECHFTNIFHQHDACNICVEQLRPILSFEAVLPVVVLIYHTGNRGFVRHIIAQACGGKRSEHVSFWKAMLEGFLQRFTWQVHDKDEPLPELYHRRFRPMLLWNNQVRKQLAEARAATPGVNDLEALRMWMRDGPVLNLANLLEPWLPSAARDDESEANGLGPGFRQMAHICRGKGKQDGLLSRALLETELAETTLMLAKRFPKTWAKPRKRHVQALYCELQKLFFYLRRGHPAVTFRRSRRFATIAHQRWRDEEVLRLEPVYRFLMGVPTGSMPSEFVSDGLLREFMNFEVNKKLAFSHMSAEEVLRFWEPKNLHTWSGVEDKLEVAKLRSLTQGAGKKRKLTRHSGHVPSKPRRPSTAEDTGADSRPSAKAISERTEMTRRRRSEMMRFSGSDTQRLSVRALRCGRDRAGK</sequence>
<accession>A0A1Q9CSA4</accession>
<proteinExistence type="predicted"/>
<dbReference type="OrthoDB" id="10347593at2759"/>
<keyword evidence="3" id="KW-1185">Reference proteome</keyword>
<feature type="region of interest" description="Disordered" evidence="1">
    <location>
        <begin position="1"/>
        <end position="22"/>
    </location>
</feature>
<feature type="compositionally biased region" description="Basic residues" evidence="1">
    <location>
        <begin position="759"/>
        <end position="777"/>
    </location>
</feature>
<name>A0A1Q9CSA4_SYMMI</name>
<comment type="caution">
    <text evidence="2">The sequence shown here is derived from an EMBL/GenBank/DDBJ whole genome shotgun (WGS) entry which is preliminary data.</text>
</comment>
<feature type="region of interest" description="Disordered" evidence="1">
    <location>
        <begin position="754"/>
        <end position="834"/>
    </location>
</feature>
<organism evidence="2 3">
    <name type="scientific">Symbiodinium microadriaticum</name>
    <name type="common">Dinoflagellate</name>
    <name type="synonym">Zooxanthella microadriatica</name>
    <dbReference type="NCBI Taxonomy" id="2951"/>
    <lineage>
        <taxon>Eukaryota</taxon>
        <taxon>Sar</taxon>
        <taxon>Alveolata</taxon>
        <taxon>Dinophyceae</taxon>
        <taxon>Suessiales</taxon>
        <taxon>Symbiodiniaceae</taxon>
        <taxon>Symbiodinium</taxon>
    </lineage>
</organism>
<evidence type="ECO:0000313" key="3">
    <source>
        <dbReference type="Proteomes" id="UP000186817"/>
    </source>
</evidence>
<evidence type="ECO:0000256" key="1">
    <source>
        <dbReference type="SAM" id="MobiDB-lite"/>
    </source>
</evidence>
<reference evidence="2 3" key="1">
    <citation type="submission" date="2016-02" db="EMBL/GenBank/DDBJ databases">
        <title>Genome analysis of coral dinoflagellate symbionts highlights evolutionary adaptations to a symbiotic lifestyle.</title>
        <authorList>
            <person name="Aranda M."/>
            <person name="Li Y."/>
            <person name="Liew Y.J."/>
            <person name="Baumgarten S."/>
            <person name="Simakov O."/>
            <person name="Wilson M."/>
            <person name="Piel J."/>
            <person name="Ashoor H."/>
            <person name="Bougouffa S."/>
            <person name="Bajic V.B."/>
            <person name="Ryu T."/>
            <person name="Ravasi T."/>
            <person name="Bayer T."/>
            <person name="Micklem G."/>
            <person name="Kim H."/>
            <person name="Bhak J."/>
            <person name="Lajeunesse T.C."/>
            <person name="Voolstra C.R."/>
        </authorList>
    </citation>
    <scope>NUCLEOTIDE SEQUENCE [LARGE SCALE GENOMIC DNA]</scope>
    <source>
        <strain evidence="2 3">CCMP2467</strain>
    </source>
</reference>